<evidence type="ECO:0008006" key="3">
    <source>
        <dbReference type="Google" id="ProtNLM"/>
    </source>
</evidence>
<reference evidence="2" key="1">
    <citation type="submission" date="2023-07" db="EMBL/GenBank/DDBJ databases">
        <title>Chryseobacterium sp. strain PBS4-4 Genome sequencing and assembly.</title>
        <authorList>
            <person name="Jung Y."/>
        </authorList>
    </citation>
    <scope>NUCLEOTIDE SEQUENCE [LARGE SCALE GENOMIC DNA]</scope>
    <source>
        <strain evidence="2">PBS4-4</strain>
    </source>
</reference>
<dbReference type="RefSeq" id="WP_263000823.1">
    <property type="nucleotide sequence ID" value="NZ_JAOTEM010000001.1"/>
</dbReference>
<gene>
    <name evidence="1" type="ORF">NZ698_00550</name>
</gene>
<name>A0ABT2W097_9FLAO</name>
<keyword evidence="2" id="KW-1185">Reference proteome</keyword>
<evidence type="ECO:0000313" key="2">
    <source>
        <dbReference type="Proteomes" id="UP001208649"/>
    </source>
</evidence>
<dbReference type="EMBL" id="JAOTEM010000001">
    <property type="protein sequence ID" value="MCU7615670.1"/>
    <property type="molecule type" value="Genomic_DNA"/>
</dbReference>
<protein>
    <recommendedName>
        <fullName evidence="3">Oxidase</fullName>
    </recommendedName>
</protein>
<evidence type="ECO:0000313" key="1">
    <source>
        <dbReference type="EMBL" id="MCU7615670.1"/>
    </source>
</evidence>
<proteinExistence type="predicted"/>
<comment type="caution">
    <text evidence="1">The sequence shown here is derived from an EMBL/GenBank/DDBJ whole genome shotgun (WGS) entry which is preliminary data.</text>
</comment>
<organism evidence="1 2">
    <name type="scientific">Chryseobacterium edaphi</name>
    <dbReference type="NCBI Taxonomy" id="2976532"/>
    <lineage>
        <taxon>Bacteria</taxon>
        <taxon>Pseudomonadati</taxon>
        <taxon>Bacteroidota</taxon>
        <taxon>Flavobacteriia</taxon>
        <taxon>Flavobacteriales</taxon>
        <taxon>Weeksellaceae</taxon>
        <taxon>Chryseobacterium group</taxon>
        <taxon>Chryseobacterium</taxon>
    </lineage>
</organism>
<dbReference type="Proteomes" id="UP001208649">
    <property type="component" value="Unassembled WGS sequence"/>
</dbReference>
<accession>A0ABT2W097</accession>
<sequence>MPYDILLDENFNPVLSNGDFTIGESTYQHQKMLLYADKGQFKADPLVGVGSRRFLETSKQNDFAREIRQQFYADGMTVNKIEIKENFEINIDAQY</sequence>